<dbReference type="FunFam" id="3.80.10.10:FF:000383">
    <property type="entry name" value="Leucine-rich repeat receptor protein kinase EMS1"/>
    <property type="match status" value="1"/>
</dbReference>
<dbReference type="Gramene" id="KFK31296">
    <property type="protein sequence ID" value="KFK31296"/>
    <property type="gene ID" value="AALP_AA6G093700"/>
</dbReference>
<evidence type="ECO:0000256" key="7">
    <source>
        <dbReference type="ARBA" id="ARBA00023136"/>
    </source>
</evidence>
<dbReference type="EMBL" id="CM002874">
    <property type="protein sequence ID" value="KFK31296.1"/>
    <property type="molecule type" value="Genomic_DNA"/>
</dbReference>
<dbReference type="PANTHER" id="PTHR45631">
    <property type="entry name" value="OS07G0107800 PROTEIN-RELATED"/>
    <property type="match status" value="1"/>
</dbReference>
<dbReference type="Pfam" id="PF12819">
    <property type="entry name" value="Malectin_like"/>
    <property type="match status" value="1"/>
</dbReference>
<evidence type="ECO:0000313" key="10">
    <source>
        <dbReference type="EMBL" id="KFK31296.1"/>
    </source>
</evidence>
<dbReference type="Gene3D" id="3.80.10.10">
    <property type="entry name" value="Ribonuclease Inhibitor"/>
    <property type="match status" value="1"/>
</dbReference>
<evidence type="ECO:0000256" key="2">
    <source>
        <dbReference type="ARBA" id="ARBA00022614"/>
    </source>
</evidence>
<protein>
    <recommendedName>
        <fullName evidence="9">Malectin-like domain-containing protein</fullName>
    </recommendedName>
</protein>
<comment type="subcellular location">
    <subcellularLocation>
        <location evidence="1">Membrane</location>
        <topology evidence="1">Single-pass membrane protein</topology>
    </subcellularLocation>
</comment>
<evidence type="ECO:0000256" key="3">
    <source>
        <dbReference type="ARBA" id="ARBA00022692"/>
    </source>
</evidence>
<keyword evidence="4 8" id="KW-0732">Signal</keyword>
<keyword evidence="2" id="KW-0433">Leucine-rich repeat</keyword>
<dbReference type="Gene3D" id="2.60.120.430">
    <property type="entry name" value="Galactose-binding lectin"/>
    <property type="match status" value="1"/>
</dbReference>
<dbReference type="Proteomes" id="UP000029120">
    <property type="component" value="Chromosome 6"/>
</dbReference>
<evidence type="ECO:0000256" key="5">
    <source>
        <dbReference type="ARBA" id="ARBA00022737"/>
    </source>
</evidence>
<evidence type="ECO:0000313" key="11">
    <source>
        <dbReference type="Proteomes" id="UP000029120"/>
    </source>
</evidence>
<accession>A0A087GN44</accession>
<dbReference type="SMART" id="SM00369">
    <property type="entry name" value="LRR_TYP"/>
    <property type="match status" value="3"/>
</dbReference>
<sequence>MSFWVELVLFSGFWVFGFSNPDGFLSLSCGGLGYTSANNISWVSDEDYIETGNTSTVTYIEGTSTSSVPIRFFPDPRGRQCYKVPVRNDFSSVLIRTIFVYRNYDSQNIPPAFHVSLGRRITSTVDLRTNDPWIEELVSPVNKDSLSLCLLAVKGRGIPVISSLEIRPLPLGAYRNSLEGSPNIILRRSYRINSGYTNGTIRYPSDPFDRIWDPDQSFAPFHASSSFNRLTRLSSFNITENPPASVLQTARILVRKDSLSYTFTLNTLGDYYIILYFAGILSLSPSFSVAINDEVKQSDYTVTSSEVGTLYFTQKRISTLNITLGKIKFSPQVNALEVYEILQNPPEASSTTVSALKVIEQFTGQDLGWQDDPCTPLPWNHIECEGSRVISLFLSQINLRSTSPTFGDLLDLKTLDLHHTSLTGAIQNVGSLQHLQKLNLSFNQLKSFGSELEDLVNLEVLDLQNNSLQGSVPETLGKLPKLRLLNLENNNLVGPLPQSLNRTGLEVRYTISVSAIATMLCSCILELLNYCCQDNGESMPFVLFAVVQQCVFNN</sequence>
<name>A0A087GN44_ARAAL</name>
<evidence type="ECO:0000259" key="9">
    <source>
        <dbReference type="Pfam" id="PF12819"/>
    </source>
</evidence>
<evidence type="ECO:0000256" key="1">
    <source>
        <dbReference type="ARBA" id="ARBA00004167"/>
    </source>
</evidence>
<dbReference type="eggNOG" id="ENOG502QW5Y">
    <property type="taxonomic scope" value="Eukaryota"/>
</dbReference>
<organism evidence="10 11">
    <name type="scientific">Arabis alpina</name>
    <name type="common">Alpine rock-cress</name>
    <dbReference type="NCBI Taxonomy" id="50452"/>
    <lineage>
        <taxon>Eukaryota</taxon>
        <taxon>Viridiplantae</taxon>
        <taxon>Streptophyta</taxon>
        <taxon>Embryophyta</taxon>
        <taxon>Tracheophyta</taxon>
        <taxon>Spermatophyta</taxon>
        <taxon>Magnoliopsida</taxon>
        <taxon>eudicotyledons</taxon>
        <taxon>Gunneridae</taxon>
        <taxon>Pentapetalae</taxon>
        <taxon>rosids</taxon>
        <taxon>malvids</taxon>
        <taxon>Brassicales</taxon>
        <taxon>Brassicaceae</taxon>
        <taxon>Arabideae</taxon>
        <taxon>Arabis</taxon>
    </lineage>
</organism>
<proteinExistence type="predicted"/>
<dbReference type="AlphaFoldDB" id="A0A087GN44"/>
<evidence type="ECO:0000256" key="6">
    <source>
        <dbReference type="ARBA" id="ARBA00022989"/>
    </source>
</evidence>
<keyword evidence="5" id="KW-0677">Repeat</keyword>
<keyword evidence="7" id="KW-0472">Membrane</keyword>
<feature type="signal peptide" evidence="8">
    <location>
        <begin position="1"/>
        <end position="19"/>
    </location>
</feature>
<dbReference type="InterPro" id="IPR003591">
    <property type="entry name" value="Leu-rich_rpt_typical-subtyp"/>
</dbReference>
<dbReference type="InterPro" id="IPR024788">
    <property type="entry name" value="Malectin-like_Carb-bd_dom"/>
</dbReference>
<dbReference type="OrthoDB" id="1882297at2759"/>
<evidence type="ECO:0000256" key="8">
    <source>
        <dbReference type="SAM" id="SignalP"/>
    </source>
</evidence>
<keyword evidence="3" id="KW-0812">Transmembrane</keyword>
<dbReference type="PROSITE" id="PS51450">
    <property type="entry name" value="LRR"/>
    <property type="match status" value="1"/>
</dbReference>
<gene>
    <name evidence="10" type="ordered locus">AALP_Aa6g093700</name>
</gene>
<dbReference type="InterPro" id="IPR032675">
    <property type="entry name" value="LRR_dom_sf"/>
</dbReference>
<dbReference type="InterPro" id="IPR001611">
    <property type="entry name" value="Leu-rich_rpt"/>
</dbReference>
<dbReference type="GO" id="GO:0016020">
    <property type="term" value="C:membrane"/>
    <property type="evidence" value="ECO:0007669"/>
    <property type="project" value="UniProtKB-SubCell"/>
</dbReference>
<dbReference type="Pfam" id="PF13855">
    <property type="entry name" value="LRR_8"/>
    <property type="match status" value="1"/>
</dbReference>
<keyword evidence="6" id="KW-1133">Transmembrane helix</keyword>
<keyword evidence="11" id="KW-1185">Reference proteome</keyword>
<feature type="domain" description="Malectin-like" evidence="9">
    <location>
        <begin position="28"/>
        <end position="341"/>
    </location>
</feature>
<reference evidence="11" key="1">
    <citation type="journal article" date="2015" name="Nat. Plants">
        <title>Genome expansion of Arabis alpina linked with retrotransposition and reduced symmetric DNA methylation.</title>
        <authorList>
            <person name="Willing E.M."/>
            <person name="Rawat V."/>
            <person name="Mandakova T."/>
            <person name="Maumus F."/>
            <person name="James G.V."/>
            <person name="Nordstroem K.J."/>
            <person name="Becker C."/>
            <person name="Warthmann N."/>
            <person name="Chica C."/>
            <person name="Szarzynska B."/>
            <person name="Zytnicki M."/>
            <person name="Albani M.C."/>
            <person name="Kiefer C."/>
            <person name="Bergonzi S."/>
            <person name="Castaings L."/>
            <person name="Mateos J.L."/>
            <person name="Berns M.C."/>
            <person name="Bujdoso N."/>
            <person name="Piofczyk T."/>
            <person name="de Lorenzo L."/>
            <person name="Barrero-Sicilia C."/>
            <person name="Mateos I."/>
            <person name="Piednoel M."/>
            <person name="Hagmann J."/>
            <person name="Chen-Min-Tao R."/>
            <person name="Iglesias-Fernandez R."/>
            <person name="Schuster S.C."/>
            <person name="Alonso-Blanco C."/>
            <person name="Roudier F."/>
            <person name="Carbonero P."/>
            <person name="Paz-Ares J."/>
            <person name="Davis S.J."/>
            <person name="Pecinka A."/>
            <person name="Quesneville H."/>
            <person name="Colot V."/>
            <person name="Lysak M.A."/>
            <person name="Weigel D."/>
            <person name="Coupland G."/>
            <person name="Schneeberger K."/>
        </authorList>
    </citation>
    <scope>NUCLEOTIDE SEQUENCE [LARGE SCALE GENOMIC DNA]</scope>
    <source>
        <strain evidence="11">cv. Pajares</strain>
    </source>
</reference>
<dbReference type="SUPFAM" id="SSF52058">
    <property type="entry name" value="L domain-like"/>
    <property type="match status" value="1"/>
</dbReference>
<dbReference type="PANTHER" id="PTHR45631:SF21">
    <property type="entry name" value="PROTEIN KINASE DOMAIN-CONTAINING PROTEIN"/>
    <property type="match status" value="1"/>
</dbReference>
<evidence type="ECO:0000256" key="4">
    <source>
        <dbReference type="ARBA" id="ARBA00022729"/>
    </source>
</evidence>
<feature type="chain" id="PRO_5001822295" description="Malectin-like domain-containing protein" evidence="8">
    <location>
        <begin position="20"/>
        <end position="554"/>
    </location>
</feature>